<dbReference type="InterPro" id="IPR050501">
    <property type="entry name" value="ICDH/IPMDH"/>
</dbReference>
<feature type="non-terminal residue" evidence="8">
    <location>
        <position position="70"/>
    </location>
</feature>
<comment type="caution">
    <text evidence="8">The sequence shown here is derived from an EMBL/GenBank/DDBJ whole genome shotgun (WGS) entry which is preliminary data.</text>
</comment>
<evidence type="ECO:0000256" key="1">
    <source>
        <dbReference type="ARBA" id="ARBA00001936"/>
    </source>
</evidence>
<dbReference type="SUPFAM" id="SSF53659">
    <property type="entry name" value="Isocitrate/Isopropylmalate dehydrogenase-like"/>
    <property type="match status" value="1"/>
</dbReference>
<keyword evidence="4" id="KW-0560">Oxidoreductase</keyword>
<reference evidence="8 9" key="1">
    <citation type="submission" date="2018-05" db="EMBL/GenBank/DDBJ databases">
        <title>Genomic Encyclopedia of Type Strains, Phase IV (KMG-V): Genome sequencing to study the core and pangenomes of soil and plant-associated prokaryotes.</title>
        <authorList>
            <person name="Whitman W."/>
        </authorList>
    </citation>
    <scope>NUCLEOTIDE SEQUENCE [LARGE SCALE GENOMIC DNA]</scope>
    <source>
        <strain evidence="8 9">SCZa-39</strain>
    </source>
</reference>
<sequence length="70" mass="7802">MKTYRIATIPGDGIGKEVVPAGKQVLEVLAKHGDQFAFEFEDFDWGADYYRQHGVMMPADGLDAIRNKDA</sequence>
<organism evidence="8 9">
    <name type="scientific">Paraburkholderia unamae</name>
    <dbReference type="NCBI Taxonomy" id="219649"/>
    <lineage>
        <taxon>Bacteria</taxon>
        <taxon>Pseudomonadati</taxon>
        <taxon>Pseudomonadota</taxon>
        <taxon>Betaproteobacteria</taxon>
        <taxon>Burkholderiales</taxon>
        <taxon>Burkholderiaceae</taxon>
        <taxon>Paraburkholderia</taxon>
    </lineage>
</organism>
<evidence type="ECO:0000256" key="5">
    <source>
        <dbReference type="ARBA" id="ARBA00023027"/>
    </source>
</evidence>
<comment type="cofactor">
    <cofactor evidence="2">
        <name>Mg(2+)</name>
        <dbReference type="ChEBI" id="CHEBI:18420"/>
    </cofactor>
</comment>
<dbReference type="PANTHER" id="PTHR43275">
    <property type="entry name" value="D-MALATE DEHYDROGENASE [DECARBOXYLATING]"/>
    <property type="match status" value="1"/>
</dbReference>
<keyword evidence="5" id="KW-0520">NAD</keyword>
<feature type="domain" description="Isopropylmalate dehydrogenase-like" evidence="7">
    <location>
        <begin position="6"/>
        <end position="70"/>
    </location>
</feature>
<evidence type="ECO:0000313" key="8">
    <source>
        <dbReference type="EMBL" id="PVX75070.1"/>
    </source>
</evidence>
<name>A0ABX5KIW3_9BURK</name>
<dbReference type="Gene3D" id="3.40.718.10">
    <property type="entry name" value="Isopropylmalate Dehydrogenase"/>
    <property type="match status" value="1"/>
</dbReference>
<comment type="cofactor">
    <cofactor evidence="1">
        <name>Mn(2+)</name>
        <dbReference type="ChEBI" id="CHEBI:29035"/>
    </cofactor>
</comment>
<proteinExistence type="predicted"/>
<keyword evidence="6" id="KW-0464">Manganese</keyword>
<dbReference type="PANTHER" id="PTHR43275:SF1">
    <property type="entry name" value="D-MALATE DEHYDROGENASE [DECARBOXYLATING]"/>
    <property type="match status" value="1"/>
</dbReference>
<keyword evidence="3" id="KW-0479">Metal-binding</keyword>
<dbReference type="Proteomes" id="UP000245712">
    <property type="component" value="Unassembled WGS sequence"/>
</dbReference>
<evidence type="ECO:0000256" key="3">
    <source>
        <dbReference type="ARBA" id="ARBA00022723"/>
    </source>
</evidence>
<dbReference type="InterPro" id="IPR024084">
    <property type="entry name" value="IsoPropMal-DH-like_dom"/>
</dbReference>
<dbReference type="RefSeq" id="WP_244314989.1">
    <property type="nucleotide sequence ID" value="NZ_QEOB01000018.1"/>
</dbReference>
<keyword evidence="9" id="KW-1185">Reference proteome</keyword>
<gene>
    <name evidence="8" type="ORF">C7402_1181</name>
</gene>
<accession>A0ABX5KIW3</accession>
<evidence type="ECO:0000256" key="6">
    <source>
        <dbReference type="ARBA" id="ARBA00023211"/>
    </source>
</evidence>
<protein>
    <submittedName>
        <fullName evidence="8">Isocitrate/isopropylmalate dehydrogenase</fullName>
    </submittedName>
</protein>
<evidence type="ECO:0000256" key="4">
    <source>
        <dbReference type="ARBA" id="ARBA00023002"/>
    </source>
</evidence>
<evidence type="ECO:0000256" key="2">
    <source>
        <dbReference type="ARBA" id="ARBA00001946"/>
    </source>
</evidence>
<dbReference type="Pfam" id="PF00180">
    <property type="entry name" value="Iso_dh"/>
    <property type="match status" value="1"/>
</dbReference>
<evidence type="ECO:0000259" key="7">
    <source>
        <dbReference type="Pfam" id="PF00180"/>
    </source>
</evidence>
<evidence type="ECO:0000313" key="9">
    <source>
        <dbReference type="Proteomes" id="UP000245712"/>
    </source>
</evidence>
<dbReference type="EMBL" id="QEOB01000018">
    <property type="protein sequence ID" value="PVX75070.1"/>
    <property type="molecule type" value="Genomic_DNA"/>
</dbReference>